<dbReference type="Gene3D" id="1.10.760.10">
    <property type="entry name" value="Cytochrome c-like domain"/>
    <property type="match status" value="2"/>
</dbReference>
<name>A0A2N8T3E2_STUST</name>
<evidence type="ECO:0000256" key="1">
    <source>
        <dbReference type="ARBA" id="ARBA00022448"/>
    </source>
</evidence>
<dbReference type="PANTHER" id="PTHR37823:SF1">
    <property type="entry name" value="CYTOCHROME C-553-LIKE"/>
    <property type="match status" value="1"/>
</dbReference>
<keyword evidence="3 6" id="KW-0479">Metal-binding</keyword>
<feature type="domain" description="Cytochrome c" evidence="8">
    <location>
        <begin position="180"/>
        <end position="289"/>
    </location>
</feature>
<dbReference type="RefSeq" id="WP_037038344.1">
    <property type="nucleotide sequence ID" value="NZ_JAMOHU010000002.1"/>
</dbReference>
<feature type="domain" description="Cytochrome c" evidence="8">
    <location>
        <begin position="43"/>
        <end position="127"/>
    </location>
</feature>
<dbReference type="InterPro" id="IPR036909">
    <property type="entry name" value="Cyt_c-like_dom_sf"/>
</dbReference>
<feature type="region of interest" description="Disordered" evidence="7">
    <location>
        <begin position="154"/>
        <end position="179"/>
    </location>
</feature>
<evidence type="ECO:0000313" key="9">
    <source>
        <dbReference type="EMBL" id="PNG09271.1"/>
    </source>
</evidence>
<dbReference type="InterPro" id="IPR051811">
    <property type="entry name" value="Cytochrome_c550/c551-like"/>
</dbReference>
<dbReference type="AlphaFoldDB" id="A0A2N8T3E2"/>
<dbReference type="GO" id="GO:0046872">
    <property type="term" value="F:metal ion binding"/>
    <property type="evidence" value="ECO:0007669"/>
    <property type="project" value="UniProtKB-KW"/>
</dbReference>
<evidence type="ECO:0000259" key="8">
    <source>
        <dbReference type="PROSITE" id="PS51007"/>
    </source>
</evidence>
<evidence type="ECO:0000313" key="10">
    <source>
        <dbReference type="Proteomes" id="UP000236023"/>
    </source>
</evidence>
<dbReference type="Pfam" id="PF00034">
    <property type="entry name" value="Cytochrom_C"/>
    <property type="match status" value="2"/>
</dbReference>
<proteinExistence type="predicted"/>
<comment type="caution">
    <text evidence="9">The sequence shown here is derived from an EMBL/GenBank/DDBJ whole genome shotgun (WGS) entry which is preliminary data.</text>
</comment>
<dbReference type="EMBL" id="POUT01000006">
    <property type="protein sequence ID" value="PNG09271.1"/>
    <property type="molecule type" value="Genomic_DNA"/>
</dbReference>
<dbReference type="PANTHER" id="PTHR37823">
    <property type="entry name" value="CYTOCHROME C-553-LIKE"/>
    <property type="match status" value="1"/>
</dbReference>
<evidence type="ECO:0000256" key="3">
    <source>
        <dbReference type="ARBA" id="ARBA00022723"/>
    </source>
</evidence>
<gene>
    <name evidence="9" type="ORF">CXK94_12090</name>
</gene>
<keyword evidence="2 6" id="KW-0349">Heme</keyword>
<evidence type="ECO:0000256" key="2">
    <source>
        <dbReference type="ARBA" id="ARBA00022617"/>
    </source>
</evidence>
<dbReference type="GO" id="GO:0009055">
    <property type="term" value="F:electron transfer activity"/>
    <property type="evidence" value="ECO:0007669"/>
    <property type="project" value="InterPro"/>
</dbReference>
<dbReference type="Proteomes" id="UP000236023">
    <property type="component" value="Unassembled WGS sequence"/>
</dbReference>
<accession>A0A2N8T3E2</accession>
<evidence type="ECO:0000256" key="6">
    <source>
        <dbReference type="PROSITE-ProRule" id="PRU00433"/>
    </source>
</evidence>
<reference evidence="9 10" key="1">
    <citation type="submission" date="2018-01" db="EMBL/GenBank/DDBJ databases">
        <title>Denitrification phenotypes of diverse strains of Pseudomonas stutzeri.</title>
        <authorList>
            <person name="Milligan D.A."/>
            <person name="Bergaust L."/>
            <person name="Bakken L.R."/>
            <person name="Frostegard A."/>
        </authorList>
    </citation>
    <scope>NUCLEOTIDE SEQUENCE [LARGE SCALE GENOMIC DNA]</scope>
    <source>
        <strain evidence="9 10">24a75</strain>
    </source>
</reference>
<organism evidence="9 10">
    <name type="scientific">Stutzerimonas stutzeri</name>
    <name type="common">Pseudomonas stutzeri</name>
    <dbReference type="NCBI Taxonomy" id="316"/>
    <lineage>
        <taxon>Bacteria</taxon>
        <taxon>Pseudomonadati</taxon>
        <taxon>Pseudomonadota</taxon>
        <taxon>Gammaproteobacteria</taxon>
        <taxon>Pseudomonadales</taxon>
        <taxon>Pseudomonadaceae</taxon>
        <taxon>Stutzerimonas</taxon>
    </lineage>
</organism>
<protein>
    <submittedName>
        <fullName evidence="9">Cytochrome c</fullName>
    </submittedName>
</protein>
<evidence type="ECO:0000256" key="5">
    <source>
        <dbReference type="ARBA" id="ARBA00023004"/>
    </source>
</evidence>
<evidence type="ECO:0000256" key="4">
    <source>
        <dbReference type="ARBA" id="ARBA00022982"/>
    </source>
</evidence>
<dbReference type="GO" id="GO:0020037">
    <property type="term" value="F:heme binding"/>
    <property type="evidence" value="ECO:0007669"/>
    <property type="project" value="InterPro"/>
</dbReference>
<keyword evidence="5 6" id="KW-0408">Iron</keyword>
<dbReference type="InterPro" id="IPR009056">
    <property type="entry name" value="Cyt_c-like_dom"/>
</dbReference>
<dbReference type="PROSITE" id="PS51007">
    <property type="entry name" value="CYTC"/>
    <property type="match status" value="2"/>
</dbReference>
<keyword evidence="1" id="KW-0813">Transport</keyword>
<dbReference type="SUPFAM" id="SSF46626">
    <property type="entry name" value="Cytochrome c"/>
    <property type="match status" value="2"/>
</dbReference>
<evidence type="ECO:0000256" key="7">
    <source>
        <dbReference type="SAM" id="MobiDB-lite"/>
    </source>
</evidence>
<sequence length="289" mass="31124">MNKRQTRFFAIISTLVATAVFLGLTVDSHRQFPALTNAEAITPEVTRGKDVWHAKNCINCHTLFGEGAYYAPDLTKISQHRGAPYLTAFLKDPAKFYDEQRHRRLMPDQDLSDEEIAALIAFFDWVASVDNQGWPPRPILVTGSSIPGTDLTLAQQDASGPGHAPEQMPPGARPVSGGEAPIAQGEALFRTVTPACNACHSIAPGVNLAGPTLAGIATRAERTIASADYQGGAESVEAYIRESIVTPSAYLHPGEMYSAGGTSFMPNTYAQSLSDEQLDQLVAYLATFK</sequence>
<keyword evidence="4" id="KW-0249">Electron transport</keyword>